<proteinExistence type="predicted"/>
<dbReference type="WBParaSite" id="SMUV_0000340601-mRNA-1">
    <property type="protein sequence ID" value="SMUV_0000340601-mRNA-1"/>
    <property type="gene ID" value="SMUV_0000340601"/>
</dbReference>
<name>A0A0N5AGF7_9BILA</name>
<dbReference type="PANTHER" id="PTHR18849">
    <property type="entry name" value="LEUCINE RICH REPEAT PROTEIN"/>
    <property type="match status" value="1"/>
</dbReference>
<evidence type="ECO:0000313" key="3">
    <source>
        <dbReference type="Proteomes" id="UP000046393"/>
    </source>
</evidence>
<evidence type="ECO:0000313" key="4">
    <source>
        <dbReference type="WBParaSite" id="SMUV_0000340601-mRNA-1"/>
    </source>
</evidence>
<dbReference type="PROSITE" id="PS51450">
    <property type="entry name" value="LRR"/>
    <property type="match status" value="1"/>
</dbReference>
<sequence>MVSGAVTSTISSYVPGWRTCSMNRVSCLSPLQHCEKLEELYLRRNEIMSLNELEHLKGLKNLKILWIDDNPCTVGINHRPRVLKILPKLTRLDDKPVTIDDLHEMRELTRRRGSSEFEIPCGDERRIVDTVLPNNSQLLDLTSSHSSSTLNEEVASYKSMQSSMYESVINDDVLEDDTSWQDFSLDEKRALVPDGSVYLLSSCEGPVNSLMYQSLYEGSQSARHINSCKMPIPVHQRSVSLPRRRNNTVSLSPLKNVQRREKIMSAINVLLDELDADGLRRVVDEAQRRIKKQR</sequence>
<accession>A0A0N5AGF7</accession>
<dbReference type="Gene3D" id="3.80.10.10">
    <property type="entry name" value="Ribonuclease Inhibitor"/>
    <property type="match status" value="1"/>
</dbReference>
<dbReference type="PANTHER" id="PTHR18849:SF0">
    <property type="entry name" value="CILIA- AND FLAGELLA-ASSOCIATED PROTEIN 410-RELATED"/>
    <property type="match status" value="1"/>
</dbReference>
<protein>
    <submittedName>
        <fullName evidence="4">LRRcap domain-containing protein</fullName>
    </submittedName>
</protein>
<dbReference type="InterPro" id="IPR001611">
    <property type="entry name" value="Leu-rich_rpt"/>
</dbReference>
<dbReference type="STRING" id="451379.A0A0N5AGF7"/>
<keyword evidence="3" id="KW-1185">Reference proteome</keyword>
<keyword evidence="2" id="KW-0677">Repeat</keyword>
<organism evidence="3 4">
    <name type="scientific">Syphacia muris</name>
    <dbReference type="NCBI Taxonomy" id="451379"/>
    <lineage>
        <taxon>Eukaryota</taxon>
        <taxon>Metazoa</taxon>
        <taxon>Ecdysozoa</taxon>
        <taxon>Nematoda</taxon>
        <taxon>Chromadorea</taxon>
        <taxon>Rhabditida</taxon>
        <taxon>Spirurina</taxon>
        <taxon>Oxyuridomorpha</taxon>
        <taxon>Oxyuroidea</taxon>
        <taxon>Oxyuridae</taxon>
        <taxon>Syphacia</taxon>
    </lineage>
</organism>
<dbReference type="Proteomes" id="UP000046393">
    <property type="component" value="Unplaced"/>
</dbReference>
<evidence type="ECO:0000256" key="1">
    <source>
        <dbReference type="ARBA" id="ARBA00022614"/>
    </source>
</evidence>
<dbReference type="InterPro" id="IPR032675">
    <property type="entry name" value="LRR_dom_sf"/>
</dbReference>
<reference evidence="4" key="1">
    <citation type="submission" date="2017-02" db="UniProtKB">
        <authorList>
            <consortium name="WormBaseParasite"/>
        </authorList>
    </citation>
    <scope>IDENTIFICATION</scope>
</reference>
<evidence type="ECO:0000256" key="2">
    <source>
        <dbReference type="ARBA" id="ARBA00022737"/>
    </source>
</evidence>
<dbReference type="AlphaFoldDB" id="A0A0N5AGF7"/>
<dbReference type="GO" id="GO:0007010">
    <property type="term" value="P:cytoskeleton organization"/>
    <property type="evidence" value="ECO:0007669"/>
    <property type="project" value="TreeGrafter"/>
</dbReference>
<dbReference type="SUPFAM" id="SSF52058">
    <property type="entry name" value="L domain-like"/>
    <property type="match status" value="1"/>
</dbReference>
<keyword evidence="1" id="KW-0433">Leucine-rich repeat</keyword>